<keyword evidence="2" id="KW-1185">Reference proteome</keyword>
<protein>
    <submittedName>
        <fullName evidence="1">Uncharacterized protein</fullName>
    </submittedName>
</protein>
<name>A0ABV0VX73_9TELE</name>
<dbReference type="EMBL" id="JAHRIM010012616">
    <property type="protein sequence ID" value="MEQ2261282.1"/>
    <property type="molecule type" value="Genomic_DNA"/>
</dbReference>
<reference evidence="1 2" key="1">
    <citation type="submission" date="2021-06" db="EMBL/GenBank/DDBJ databases">
        <authorList>
            <person name="Palmer J.M."/>
        </authorList>
    </citation>
    <scope>NUCLEOTIDE SEQUENCE [LARGE SCALE GENOMIC DNA]</scope>
    <source>
        <strain evidence="1 2">XR_2019</strain>
        <tissue evidence="1">Muscle</tissue>
    </source>
</reference>
<evidence type="ECO:0000313" key="1">
    <source>
        <dbReference type="EMBL" id="MEQ2261282.1"/>
    </source>
</evidence>
<dbReference type="Proteomes" id="UP001444071">
    <property type="component" value="Unassembled WGS sequence"/>
</dbReference>
<accession>A0ABV0VX73</accession>
<proteinExistence type="predicted"/>
<comment type="caution">
    <text evidence="1">The sequence shown here is derived from an EMBL/GenBank/DDBJ whole genome shotgun (WGS) entry which is preliminary data.</text>
</comment>
<sequence length="106" mass="11957">MSHHAYRAVITSPYISGEAYVIYIAVKQRVNAFDNHIILGWKTHIRKVAATQHSKPRLRVANEPRTASIFNKGEGWWSSQSLIPSALVSFLDLSKALTMYLIQMAS</sequence>
<gene>
    <name evidence="1" type="ORF">XENORESO_008160</name>
</gene>
<evidence type="ECO:0000313" key="2">
    <source>
        <dbReference type="Proteomes" id="UP001444071"/>
    </source>
</evidence>
<organism evidence="1 2">
    <name type="scientific">Xenotaenia resolanae</name>
    <dbReference type="NCBI Taxonomy" id="208358"/>
    <lineage>
        <taxon>Eukaryota</taxon>
        <taxon>Metazoa</taxon>
        <taxon>Chordata</taxon>
        <taxon>Craniata</taxon>
        <taxon>Vertebrata</taxon>
        <taxon>Euteleostomi</taxon>
        <taxon>Actinopterygii</taxon>
        <taxon>Neopterygii</taxon>
        <taxon>Teleostei</taxon>
        <taxon>Neoteleostei</taxon>
        <taxon>Acanthomorphata</taxon>
        <taxon>Ovalentaria</taxon>
        <taxon>Atherinomorphae</taxon>
        <taxon>Cyprinodontiformes</taxon>
        <taxon>Goodeidae</taxon>
        <taxon>Xenotaenia</taxon>
    </lineage>
</organism>